<gene>
    <name evidence="2" type="ORF">OGATHE_006381</name>
</gene>
<comment type="caution">
    <text evidence="2">The sequence shown here is derived from an EMBL/GenBank/DDBJ whole genome shotgun (WGS) entry which is preliminary data.</text>
</comment>
<accession>A0A9P8SZ32</accession>
<evidence type="ECO:0000313" key="3">
    <source>
        <dbReference type="Proteomes" id="UP000788993"/>
    </source>
</evidence>
<dbReference type="Proteomes" id="UP000788993">
    <property type="component" value="Unassembled WGS sequence"/>
</dbReference>
<dbReference type="Pfam" id="PF17241">
    <property type="entry name" value="Retrotran_gag_4"/>
    <property type="match status" value="1"/>
</dbReference>
<feature type="domain" description="Retrovirus-related Pol polyprotein from transposon TNT 1-94-like beta-barrel" evidence="1">
    <location>
        <begin position="303"/>
        <end position="377"/>
    </location>
</feature>
<evidence type="ECO:0000259" key="1">
    <source>
        <dbReference type="Pfam" id="PF22936"/>
    </source>
</evidence>
<keyword evidence="3" id="KW-1185">Reference proteome</keyword>
<protein>
    <recommendedName>
        <fullName evidence="1">Retrovirus-related Pol polyprotein from transposon TNT 1-94-like beta-barrel domain-containing protein</fullName>
    </recommendedName>
</protein>
<reference evidence="2" key="1">
    <citation type="journal article" date="2021" name="Open Biol.">
        <title>Shared evolutionary footprints suggest mitochondrial oxidative damage underlies multiple complex I losses in fungi.</title>
        <authorList>
            <person name="Schikora-Tamarit M.A."/>
            <person name="Marcet-Houben M."/>
            <person name="Nosek J."/>
            <person name="Gabaldon T."/>
        </authorList>
    </citation>
    <scope>NUCLEOTIDE SEQUENCE</scope>
    <source>
        <strain evidence="2">NCAIM Y.01608</strain>
    </source>
</reference>
<dbReference type="InterPro" id="IPR035179">
    <property type="entry name" value="DUF5314"/>
</dbReference>
<reference evidence="2" key="2">
    <citation type="submission" date="2021-01" db="EMBL/GenBank/DDBJ databases">
        <authorList>
            <person name="Schikora-Tamarit M.A."/>
        </authorList>
    </citation>
    <scope>NUCLEOTIDE SEQUENCE</scope>
    <source>
        <strain evidence="2">NCAIM Y.01608</strain>
    </source>
</reference>
<proteinExistence type="predicted"/>
<dbReference type="InterPro" id="IPR054722">
    <property type="entry name" value="PolX-like_BBD"/>
</dbReference>
<dbReference type="EMBL" id="JAEUBD010001554">
    <property type="protein sequence ID" value="KAH3659121.1"/>
    <property type="molecule type" value="Genomic_DNA"/>
</dbReference>
<dbReference type="AlphaFoldDB" id="A0A9P8SZ32"/>
<dbReference type="Pfam" id="PF22936">
    <property type="entry name" value="Pol_BBD"/>
    <property type="match status" value="1"/>
</dbReference>
<evidence type="ECO:0000313" key="2">
    <source>
        <dbReference type="EMBL" id="KAH3659121.1"/>
    </source>
</evidence>
<sequence length="437" mass="49827">MSTAEQAILPLQQVMSPDANFLMTNPFPKVLKLKSSKNYLGWKRKFEEYVRVAGEDIYTFYQTGQVIVHGEVCHSPSLIAAHDRALKFLIINTIEPDIMKNLRPEDNGRTYSQIIRNTYGVVGLYEIHMRMKHTTRSLDSLREKSNKFQELSLDLESITTDSETHHVLSTLHHLNDEDLENRIFRHKPERITFLDLNRAIEEKELDHQSSVYSANLRQPQSGFKSHNKKKIICARCKEEGHKSFRCRAPNLVLESNNAMVVSAKTDKFSMFAELITTAPEIQEALHTSNNSDEESSLEKDTYWFGSGASVHISNNKSHFKNLKDYKGYIQGLNGGCLVEGIGQVTLYHGNKKLCLEKVYYVPLAKKNLIALSFAAKKATVTLKREGLFINGELYGSFLPNMLFKSIYVPSYLGESNIASQTNYHSQYGHPSKVLLRR</sequence>
<organism evidence="2 3">
    <name type="scientific">Ogataea polymorpha</name>
    <dbReference type="NCBI Taxonomy" id="460523"/>
    <lineage>
        <taxon>Eukaryota</taxon>
        <taxon>Fungi</taxon>
        <taxon>Dikarya</taxon>
        <taxon>Ascomycota</taxon>
        <taxon>Saccharomycotina</taxon>
        <taxon>Pichiomycetes</taxon>
        <taxon>Pichiales</taxon>
        <taxon>Pichiaceae</taxon>
        <taxon>Ogataea</taxon>
    </lineage>
</organism>
<name>A0A9P8SZ32_9ASCO</name>